<dbReference type="PANTHER" id="PTHR24567">
    <property type="entry name" value="CRP FAMILY TRANSCRIPTIONAL REGULATORY PROTEIN"/>
    <property type="match status" value="1"/>
</dbReference>
<organism evidence="4 5">
    <name type="scientific">Piscinibacter gummiphilus</name>
    <dbReference type="NCBI Taxonomy" id="946333"/>
    <lineage>
        <taxon>Bacteria</taxon>
        <taxon>Pseudomonadati</taxon>
        <taxon>Pseudomonadota</taxon>
        <taxon>Betaproteobacteria</taxon>
        <taxon>Burkholderiales</taxon>
        <taxon>Sphaerotilaceae</taxon>
        <taxon>Piscinibacter</taxon>
    </lineage>
</organism>
<dbReference type="SMART" id="SM00100">
    <property type="entry name" value="cNMP"/>
    <property type="match status" value="1"/>
</dbReference>
<dbReference type="InterPro" id="IPR014710">
    <property type="entry name" value="RmlC-like_jellyroll"/>
</dbReference>
<dbReference type="GO" id="GO:0005829">
    <property type="term" value="C:cytosol"/>
    <property type="evidence" value="ECO:0007669"/>
    <property type="project" value="TreeGrafter"/>
</dbReference>
<evidence type="ECO:0000256" key="1">
    <source>
        <dbReference type="ARBA" id="ARBA00023015"/>
    </source>
</evidence>
<keyword evidence="5" id="KW-1185">Reference proteome</keyword>
<gene>
    <name evidence="4" type="ORF">A4W93_03000</name>
</gene>
<evidence type="ECO:0000256" key="3">
    <source>
        <dbReference type="ARBA" id="ARBA00023163"/>
    </source>
</evidence>
<reference evidence="4 5" key="1">
    <citation type="submission" date="2016-04" db="EMBL/GenBank/DDBJ databases">
        <title>Complete genome sequence of natural rubber-degrading, novel Gram-negative bacterium, Rhizobacter gummiphilus strain NS21.</title>
        <authorList>
            <person name="Tabata M."/>
            <person name="Kasai D."/>
            <person name="Fukuda M."/>
        </authorList>
    </citation>
    <scope>NUCLEOTIDE SEQUENCE [LARGE SCALE GENOMIC DNA]</scope>
    <source>
        <strain evidence="4 5">NS21</strain>
    </source>
</reference>
<evidence type="ECO:0000313" key="4">
    <source>
        <dbReference type="EMBL" id="ARN18966.1"/>
    </source>
</evidence>
<dbReference type="Proteomes" id="UP000193427">
    <property type="component" value="Chromosome"/>
</dbReference>
<keyword evidence="2" id="KW-0238">DNA-binding</keyword>
<dbReference type="SUPFAM" id="SSF46785">
    <property type="entry name" value="Winged helix' DNA-binding domain"/>
    <property type="match status" value="1"/>
</dbReference>
<dbReference type="Pfam" id="PF13545">
    <property type="entry name" value="HTH_Crp_2"/>
    <property type="match status" value="1"/>
</dbReference>
<dbReference type="EMBL" id="CP015118">
    <property type="protein sequence ID" value="ARN18966.1"/>
    <property type="molecule type" value="Genomic_DNA"/>
</dbReference>
<accession>A0A1W6L432</accession>
<dbReference type="KEGG" id="rgu:A4W93_03000"/>
<keyword evidence="3" id="KW-0804">Transcription</keyword>
<evidence type="ECO:0000313" key="5">
    <source>
        <dbReference type="Proteomes" id="UP000193427"/>
    </source>
</evidence>
<dbReference type="PROSITE" id="PS51063">
    <property type="entry name" value="HTH_CRP_2"/>
    <property type="match status" value="1"/>
</dbReference>
<dbReference type="STRING" id="946333.A4W93_03000"/>
<dbReference type="SUPFAM" id="SSF51206">
    <property type="entry name" value="cAMP-binding domain-like"/>
    <property type="match status" value="1"/>
</dbReference>
<dbReference type="RefSeq" id="WP_169726500.1">
    <property type="nucleotide sequence ID" value="NZ_BSPR01000001.1"/>
</dbReference>
<protein>
    <submittedName>
        <fullName evidence="4">Uncharacterized protein</fullName>
    </submittedName>
</protein>
<dbReference type="SMART" id="SM00419">
    <property type="entry name" value="HTH_CRP"/>
    <property type="match status" value="1"/>
</dbReference>
<name>A0A1W6L432_9BURK</name>
<proteinExistence type="predicted"/>
<dbReference type="Pfam" id="PF00027">
    <property type="entry name" value="cNMP_binding"/>
    <property type="match status" value="1"/>
</dbReference>
<dbReference type="InterPro" id="IPR012318">
    <property type="entry name" value="HTH_CRP"/>
</dbReference>
<dbReference type="Gene3D" id="2.60.120.10">
    <property type="entry name" value="Jelly Rolls"/>
    <property type="match status" value="1"/>
</dbReference>
<dbReference type="InterPro" id="IPR036388">
    <property type="entry name" value="WH-like_DNA-bd_sf"/>
</dbReference>
<dbReference type="GO" id="GO:0003700">
    <property type="term" value="F:DNA-binding transcription factor activity"/>
    <property type="evidence" value="ECO:0007669"/>
    <property type="project" value="TreeGrafter"/>
</dbReference>
<evidence type="ECO:0000256" key="2">
    <source>
        <dbReference type="ARBA" id="ARBA00023125"/>
    </source>
</evidence>
<dbReference type="InterPro" id="IPR036390">
    <property type="entry name" value="WH_DNA-bd_sf"/>
</dbReference>
<keyword evidence="1" id="KW-0805">Transcription regulation</keyword>
<sequence>MPQQPRDFLPVLEQGRWFSALPPAVKDRLLGHAQLRPVPANTRLFSRGDPNAGLYCVLTGAVEIGAVDLGGREMLLAVAEPPQWFGEIAAFDDGPRTHDAWTRTAATLLLVPLANLQAMLHDDPVLWRHLGSLVVEKMRALFESTEGSSTLPSPVRLARRLQAMTDAHGMVVPGHARHALTVNQRQLGAMLGLTRQTVSEVLRAFEAQGVLKRRYGALEILDPDALRRIAAGG</sequence>
<dbReference type="InterPro" id="IPR050397">
    <property type="entry name" value="Env_Response_Regulators"/>
</dbReference>
<dbReference type="InterPro" id="IPR000595">
    <property type="entry name" value="cNMP-bd_dom"/>
</dbReference>
<dbReference type="GO" id="GO:0003677">
    <property type="term" value="F:DNA binding"/>
    <property type="evidence" value="ECO:0007669"/>
    <property type="project" value="UniProtKB-KW"/>
</dbReference>
<dbReference type="Gene3D" id="1.10.10.10">
    <property type="entry name" value="Winged helix-like DNA-binding domain superfamily/Winged helix DNA-binding domain"/>
    <property type="match status" value="1"/>
</dbReference>
<dbReference type="CDD" id="cd00038">
    <property type="entry name" value="CAP_ED"/>
    <property type="match status" value="1"/>
</dbReference>
<dbReference type="AlphaFoldDB" id="A0A1W6L432"/>
<dbReference type="PROSITE" id="PS50042">
    <property type="entry name" value="CNMP_BINDING_3"/>
    <property type="match status" value="1"/>
</dbReference>
<dbReference type="PANTHER" id="PTHR24567:SF74">
    <property type="entry name" value="HTH-TYPE TRANSCRIPTIONAL REGULATOR ARCR"/>
    <property type="match status" value="1"/>
</dbReference>
<dbReference type="InterPro" id="IPR018490">
    <property type="entry name" value="cNMP-bd_dom_sf"/>
</dbReference>